<keyword evidence="3" id="KW-1185">Reference proteome</keyword>
<evidence type="ECO:0000313" key="2">
    <source>
        <dbReference type="EMBL" id="RVE55952.1"/>
    </source>
</evidence>
<feature type="region of interest" description="Disordered" evidence="1">
    <location>
        <begin position="29"/>
        <end position="82"/>
    </location>
</feature>
<evidence type="ECO:0000313" key="3">
    <source>
        <dbReference type="Proteomes" id="UP000283210"/>
    </source>
</evidence>
<reference evidence="2 3" key="2">
    <citation type="submission" date="2019-01" db="EMBL/GenBank/DDBJ databases">
        <title>A chromosome length genome reference of the Java medaka (oryzias javanicus).</title>
        <authorList>
            <person name="Herpin A."/>
            <person name="Takehana Y."/>
            <person name="Naruse K."/>
            <person name="Ansai S."/>
            <person name="Kawaguchi M."/>
        </authorList>
    </citation>
    <scope>NUCLEOTIDE SEQUENCE [LARGE SCALE GENOMIC DNA]</scope>
    <source>
        <strain evidence="2">RS831</strain>
        <tissue evidence="2">Whole body</tissue>
    </source>
</reference>
<accession>A0A437BZP0</accession>
<feature type="compositionally biased region" description="Basic and acidic residues" evidence="1">
    <location>
        <begin position="69"/>
        <end position="82"/>
    </location>
</feature>
<sequence length="82" mass="9019">MAVLQYVIKRVVGGFCRVAAENRSVNKKYETRRSEADGGQNEAADPAGGQERRKTPMSGGGCQQQHAASNDEKRVNPEKRRS</sequence>
<dbReference type="Proteomes" id="UP000283210">
    <property type="component" value="Chromosome 24"/>
</dbReference>
<evidence type="ECO:0000256" key="1">
    <source>
        <dbReference type="SAM" id="MobiDB-lite"/>
    </source>
</evidence>
<organism evidence="2 3">
    <name type="scientific">Oryzias javanicus</name>
    <name type="common">Javanese ricefish</name>
    <name type="synonym">Aplocheilus javanicus</name>
    <dbReference type="NCBI Taxonomy" id="123683"/>
    <lineage>
        <taxon>Eukaryota</taxon>
        <taxon>Metazoa</taxon>
        <taxon>Chordata</taxon>
        <taxon>Craniata</taxon>
        <taxon>Vertebrata</taxon>
        <taxon>Euteleostomi</taxon>
        <taxon>Actinopterygii</taxon>
        <taxon>Neopterygii</taxon>
        <taxon>Teleostei</taxon>
        <taxon>Neoteleostei</taxon>
        <taxon>Acanthomorphata</taxon>
        <taxon>Ovalentaria</taxon>
        <taxon>Atherinomorphae</taxon>
        <taxon>Beloniformes</taxon>
        <taxon>Adrianichthyidae</taxon>
        <taxon>Oryziinae</taxon>
        <taxon>Oryzias</taxon>
    </lineage>
</organism>
<name>A0A437BZP0_ORYJA</name>
<dbReference type="AlphaFoldDB" id="A0A437BZP0"/>
<dbReference type="EMBL" id="CM012460">
    <property type="protein sequence ID" value="RVE55952.1"/>
    <property type="molecule type" value="Genomic_DNA"/>
</dbReference>
<gene>
    <name evidence="2" type="ORF">OJAV_G00231420</name>
</gene>
<protein>
    <submittedName>
        <fullName evidence="2">Uncharacterized protein</fullName>
    </submittedName>
</protein>
<reference evidence="2 3" key="1">
    <citation type="submission" date="2018-11" db="EMBL/GenBank/DDBJ databases">
        <authorList>
            <person name="Lopez-Roques C."/>
            <person name="Donnadieu C."/>
            <person name="Bouchez O."/>
            <person name="Klopp C."/>
            <person name="Cabau C."/>
            <person name="Zahm M."/>
        </authorList>
    </citation>
    <scope>NUCLEOTIDE SEQUENCE [LARGE SCALE GENOMIC DNA]</scope>
    <source>
        <strain evidence="2">RS831</strain>
        <tissue evidence="2">Whole body</tissue>
    </source>
</reference>
<proteinExistence type="predicted"/>